<keyword evidence="1" id="KW-0496">Mitochondrion</keyword>
<gene>
    <name evidence="1" type="ORF">AEK19_MT0766</name>
</gene>
<protein>
    <submittedName>
        <fullName evidence="1">Uncharacterized protein</fullName>
    </submittedName>
</protein>
<accession>A0A1Y0B0X9</accession>
<name>A0A1Y0B0X9_9LAMI</name>
<proteinExistence type="predicted"/>
<organism evidence="1">
    <name type="scientific">Utricularia reniformis</name>
    <dbReference type="NCBI Taxonomy" id="192314"/>
    <lineage>
        <taxon>Eukaryota</taxon>
        <taxon>Viridiplantae</taxon>
        <taxon>Streptophyta</taxon>
        <taxon>Embryophyta</taxon>
        <taxon>Tracheophyta</taxon>
        <taxon>Spermatophyta</taxon>
        <taxon>Magnoliopsida</taxon>
        <taxon>eudicotyledons</taxon>
        <taxon>Gunneridae</taxon>
        <taxon>Pentapetalae</taxon>
        <taxon>asterids</taxon>
        <taxon>lamiids</taxon>
        <taxon>Lamiales</taxon>
        <taxon>Lentibulariaceae</taxon>
        <taxon>Utricularia</taxon>
    </lineage>
</organism>
<dbReference type="AlphaFoldDB" id="A0A1Y0B0X9"/>
<dbReference type="EMBL" id="KY774314">
    <property type="protein sequence ID" value="ART31009.1"/>
    <property type="molecule type" value="Genomic_DNA"/>
</dbReference>
<sequence>MFVGLFRVFHLFLSKTCGSIFYSLNLVFSVSDRLG</sequence>
<reference evidence="1" key="1">
    <citation type="submission" date="2017-03" db="EMBL/GenBank/DDBJ databases">
        <title>The mitochondrial genome of the carnivorous plant Utricularia reniformis (Lentibulariaceae): structure, comparative analysis and evolutionary landmarks.</title>
        <authorList>
            <person name="Silva S.R."/>
            <person name="Alvarenga D.O."/>
            <person name="Michael T.P."/>
            <person name="Miranda V.F.O."/>
            <person name="Varani A.M."/>
        </authorList>
    </citation>
    <scope>NUCLEOTIDE SEQUENCE</scope>
</reference>
<geneLocation type="mitochondrion" evidence="1"/>
<evidence type="ECO:0000313" key="1">
    <source>
        <dbReference type="EMBL" id="ART31009.1"/>
    </source>
</evidence>